<dbReference type="InterPro" id="IPR001789">
    <property type="entry name" value="Sig_transdc_resp-reg_receiver"/>
</dbReference>
<dbReference type="GO" id="GO:0000156">
    <property type="term" value="F:phosphorelay response regulator activity"/>
    <property type="evidence" value="ECO:0007669"/>
    <property type="project" value="TreeGrafter"/>
</dbReference>
<dbReference type="SUPFAM" id="SSF46894">
    <property type="entry name" value="C-terminal effector domain of the bipartite response regulators"/>
    <property type="match status" value="1"/>
</dbReference>
<keyword evidence="2" id="KW-0902">Two-component regulatory system</keyword>
<dbReference type="Pfam" id="PF00072">
    <property type="entry name" value="Response_reg"/>
    <property type="match status" value="1"/>
</dbReference>
<dbReference type="InterPro" id="IPR036388">
    <property type="entry name" value="WH-like_DNA-bd_sf"/>
</dbReference>
<dbReference type="Gene3D" id="6.10.250.690">
    <property type="match status" value="1"/>
</dbReference>
<organism evidence="10 11">
    <name type="scientific">Labilibaculum manganireducens</name>
    <dbReference type="NCBI Taxonomy" id="1940525"/>
    <lineage>
        <taxon>Bacteria</taxon>
        <taxon>Pseudomonadati</taxon>
        <taxon>Bacteroidota</taxon>
        <taxon>Bacteroidia</taxon>
        <taxon>Marinilabiliales</taxon>
        <taxon>Marinifilaceae</taxon>
        <taxon>Labilibaculum</taxon>
    </lineage>
</organism>
<name>A0A2N3HV41_9BACT</name>
<evidence type="ECO:0000256" key="5">
    <source>
        <dbReference type="ARBA" id="ARBA00023163"/>
    </source>
</evidence>
<evidence type="ECO:0000256" key="7">
    <source>
        <dbReference type="PROSITE-ProRule" id="PRU01091"/>
    </source>
</evidence>
<dbReference type="InterPro" id="IPR039420">
    <property type="entry name" value="WalR-like"/>
</dbReference>
<dbReference type="SMART" id="SM00448">
    <property type="entry name" value="REC"/>
    <property type="match status" value="1"/>
</dbReference>
<keyword evidence="1 6" id="KW-0597">Phosphoprotein</keyword>
<feature type="modified residue" description="4-aspartylphosphate" evidence="6">
    <location>
        <position position="53"/>
    </location>
</feature>
<keyword evidence="5" id="KW-0804">Transcription</keyword>
<protein>
    <submittedName>
        <fullName evidence="10">DNA-binding response regulator</fullName>
    </submittedName>
</protein>
<dbReference type="CDD" id="cd00383">
    <property type="entry name" value="trans_reg_C"/>
    <property type="match status" value="1"/>
</dbReference>
<gene>
    <name evidence="10" type="ORF">BZG01_18495</name>
</gene>
<keyword evidence="3" id="KW-0805">Transcription regulation</keyword>
<dbReference type="SMART" id="SM00862">
    <property type="entry name" value="Trans_reg_C"/>
    <property type="match status" value="1"/>
</dbReference>
<dbReference type="InterPro" id="IPR011006">
    <property type="entry name" value="CheY-like_superfamily"/>
</dbReference>
<dbReference type="PROSITE" id="PS50110">
    <property type="entry name" value="RESPONSE_REGULATORY"/>
    <property type="match status" value="1"/>
</dbReference>
<evidence type="ECO:0000256" key="1">
    <source>
        <dbReference type="ARBA" id="ARBA00022553"/>
    </source>
</evidence>
<evidence type="ECO:0000256" key="2">
    <source>
        <dbReference type="ARBA" id="ARBA00023012"/>
    </source>
</evidence>
<evidence type="ECO:0000259" key="8">
    <source>
        <dbReference type="PROSITE" id="PS50110"/>
    </source>
</evidence>
<dbReference type="GO" id="GO:0032993">
    <property type="term" value="C:protein-DNA complex"/>
    <property type="evidence" value="ECO:0007669"/>
    <property type="project" value="TreeGrafter"/>
</dbReference>
<evidence type="ECO:0000256" key="3">
    <source>
        <dbReference type="ARBA" id="ARBA00023015"/>
    </source>
</evidence>
<feature type="domain" description="Response regulatory" evidence="8">
    <location>
        <begin position="2"/>
        <end position="118"/>
    </location>
</feature>
<feature type="domain" description="OmpR/PhoB-type" evidence="9">
    <location>
        <begin position="125"/>
        <end position="223"/>
    </location>
</feature>
<feature type="DNA-binding region" description="OmpR/PhoB-type" evidence="7">
    <location>
        <begin position="125"/>
        <end position="223"/>
    </location>
</feature>
<sequence>MRILLVEDETSISNFLKDGLEEEGFAVDVADNGKTGLQLALDNLEEYDTIILDWMLPGMSGIEICRNIRKESHVVPVIFLTARDTTDDAVFGLESGANDYIRKPFAFDELLARIRVLMRGKSGENSVFRYKEIILDVDSHRVSKADENVELTQKEFALLEFLLRNKGKVSRRTRIIEKVWDIHFDYDTSVIDVYINALRKKLDDKNSESFIETIRGVGYRINEEA</sequence>
<dbReference type="FunFam" id="3.40.50.2300:FF:000001">
    <property type="entry name" value="DNA-binding response regulator PhoB"/>
    <property type="match status" value="1"/>
</dbReference>
<accession>A0A2N3HV41</accession>
<evidence type="ECO:0000313" key="10">
    <source>
        <dbReference type="EMBL" id="PKQ61922.1"/>
    </source>
</evidence>
<evidence type="ECO:0000259" key="9">
    <source>
        <dbReference type="PROSITE" id="PS51755"/>
    </source>
</evidence>
<dbReference type="GO" id="GO:0006355">
    <property type="term" value="P:regulation of DNA-templated transcription"/>
    <property type="evidence" value="ECO:0007669"/>
    <property type="project" value="InterPro"/>
</dbReference>
<evidence type="ECO:0000313" key="11">
    <source>
        <dbReference type="Proteomes" id="UP000233618"/>
    </source>
</evidence>
<evidence type="ECO:0000256" key="6">
    <source>
        <dbReference type="PROSITE-ProRule" id="PRU00169"/>
    </source>
</evidence>
<comment type="caution">
    <text evidence="10">The sequence shown here is derived from an EMBL/GenBank/DDBJ whole genome shotgun (WGS) entry which is preliminary data.</text>
</comment>
<keyword evidence="4 7" id="KW-0238">DNA-binding</keyword>
<dbReference type="Gene3D" id="1.10.10.10">
    <property type="entry name" value="Winged helix-like DNA-binding domain superfamily/Winged helix DNA-binding domain"/>
    <property type="match status" value="1"/>
</dbReference>
<dbReference type="InterPro" id="IPR001867">
    <property type="entry name" value="OmpR/PhoB-type_DNA-bd"/>
</dbReference>
<dbReference type="InterPro" id="IPR016032">
    <property type="entry name" value="Sig_transdc_resp-reg_C-effctor"/>
</dbReference>
<dbReference type="PROSITE" id="PS51755">
    <property type="entry name" value="OMPR_PHOB"/>
    <property type="match status" value="1"/>
</dbReference>
<dbReference type="GO" id="GO:0000976">
    <property type="term" value="F:transcription cis-regulatory region binding"/>
    <property type="evidence" value="ECO:0007669"/>
    <property type="project" value="TreeGrafter"/>
</dbReference>
<reference evidence="10 11" key="1">
    <citation type="journal article" date="2017" name="Front. Microbiol.">
        <title>Labilibaculum manganireducens gen. nov., sp. nov. and Labilibaculum filiforme sp. nov., Novel Bacteroidetes Isolated from Subsurface Sediments of the Baltic Sea.</title>
        <authorList>
            <person name="Vandieken V."/>
            <person name="Marshall I.P."/>
            <person name="Niemann H."/>
            <person name="Engelen B."/>
            <person name="Cypionka H."/>
        </authorList>
    </citation>
    <scope>NUCLEOTIDE SEQUENCE [LARGE SCALE GENOMIC DNA]</scope>
    <source>
        <strain evidence="10 11">59.10-2M</strain>
    </source>
</reference>
<dbReference type="EMBL" id="MVDE01000040">
    <property type="protein sequence ID" value="PKQ61922.1"/>
    <property type="molecule type" value="Genomic_DNA"/>
</dbReference>
<dbReference type="Pfam" id="PF00486">
    <property type="entry name" value="Trans_reg_C"/>
    <property type="match status" value="1"/>
</dbReference>
<dbReference type="CDD" id="cd19935">
    <property type="entry name" value="REC_OmpR_CusR-like"/>
    <property type="match status" value="1"/>
</dbReference>
<proteinExistence type="predicted"/>
<dbReference type="GO" id="GO:0005829">
    <property type="term" value="C:cytosol"/>
    <property type="evidence" value="ECO:0007669"/>
    <property type="project" value="TreeGrafter"/>
</dbReference>
<dbReference type="Gene3D" id="3.40.50.2300">
    <property type="match status" value="1"/>
</dbReference>
<dbReference type="PANTHER" id="PTHR48111:SF22">
    <property type="entry name" value="REGULATOR OF RPOS"/>
    <property type="match status" value="1"/>
</dbReference>
<dbReference type="AlphaFoldDB" id="A0A2N3HV41"/>
<dbReference type="Proteomes" id="UP000233618">
    <property type="component" value="Unassembled WGS sequence"/>
</dbReference>
<keyword evidence="11" id="KW-1185">Reference proteome</keyword>
<dbReference type="RefSeq" id="WP_101311338.1">
    <property type="nucleotide sequence ID" value="NZ_MVDE01000040.1"/>
</dbReference>
<dbReference type="SUPFAM" id="SSF52172">
    <property type="entry name" value="CheY-like"/>
    <property type="match status" value="1"/>
</dbReference>
<evidence type="ECO:0000256" key="4">
    <source>
        <dbReference type="ARBA" id="ARBA00023125"/>
    </source>
</evidence>
<dbReference type="FunFam" id="1.10.10.10:FF:000005">
    <property type="entry name" value="Two-component system response regulator"/>
    <property type="match status" value="1"/>
</dbReference>
<dbReference type="PANTHER" id="PTHR48111">
    <property type="entry name" value="REGULATOR OF RPOS"/>
    <property type="match status" value="1"/>
</dbReference>